<feature type="binding site" evidence="7">
    <location>
        <position position="527"/>
    </location>
    <ligand>
        <name>Ca(2+)</name>
        <dbReference type="ChEBI" id="CHEBI:29108"/>
    </ligand>
</feature>
<dbReference type="EMBL" id="GL349448">
    <property type="protein sequence ID" value="KNC47700.1"/>
    <property type="molecule type" value="Genomic_DNA"/>
</dbReference>
<proteinExistence type="predicted"/>
<evidence type="ECO:0000259" key="9">
    <source>
        <dbReference type="PROSITE" id="PS51695"/>
    </source>
</evidence>
<keyword evidence="11" id="KW-1185">Reference proteome</keyword>
<evidence type="ECO:0000256" key="3">
    <source>
        <dbReference type="ARBA" id="ARBA00022801"/>
    </source>
</evidence>
<comment type="cofactor">
    <cofactor evidence="7">
        <name>Ca(2+)</name>
        <dbReference type="ChEBI" id="CHEBI:29108"/>
    </cofactor>
    <text evidence="7">Binds 1 Ca(2+) ion per subunit.</text>
</comment>
<evidence type="ECO:0000313" key="10">
    <source>
        <dbReference type="EMBL" id="KNC47700.1"/>
    </source>
</evidence>
<dbReference type="CDD" id="cd11377">
    <property type="entry name" value="Pro-peptidase_S53"/>
    <property type="match status" value="1"/>
</dbReference>
<gene>
    <name evidence="10" type="ORF">AMSG_03931</name>
</gene>
<evidence type="ECO:0000256" key="4">
    <source>
        <dbReference type="ARBA" id="ARBA00022825"/>
    </source>
</evidence>
<dbReference type="SUPFAM" id="SSF54897">
    <property type="entry name" value="Protease propeptides/inhibitors"/>
    <property type="match status" value="1"/>
</dbReference>
<reference evidence="10 11" key="1">
    <citation type="submission" date="2010-05" db="EMBL/GenBank/DDBJ databases">
        <title>The Genome Sequence of Thecamonas trahens ATCC 50062.</title>
        <authorList>
            <consortium name="The Broad Institute Genome Sequencing Platform"/>
            <person name="Russ C."/>
            <person name="Cuomo C."/>
            <person name="Shea T."/>
            <person name="Young S.K."/>
            <person name="Zeng Q."/>
            <person name="Koehrsen M."/>
            <person name="Haas B."/>
            <person name="Borodovsky M."/>
            <person name="Guigo R."/>
            <person name="Alvarado L."/>
            <person name="Berlin A."/>
            <person name="Bochicchio J."/>
            <person name="Borenstein D."/>
            <person name="Chapman S."/>
            <person name="Chen Z."/>
            <person name="Freedman E."/>
            <person name="Gellesch M."/>
            <person name="Goldberg J."/>
            <person name="Griggs A."/>
            <person name="Gujja S."/>
            <person name="Heilman E."/>
            <person name="Heiman D."/>
            <person name="Hepburn T."/>
            <person name="Howarth C."/>
            <person name="Jen D."/>
            <person name="Larson L."/>
            <person name="Mehta T."/>
            <person name="Park D."/>
            <person name="Pearson M."/>
            <person name="Roberts A."/>
            <person name="Saif S."/>
            <person name="Shenoy N."/>
            <person name="Sisk P."/>
            <person name="Stolte C."/>
            <person name="Sykes S."/>
            <person name="Thomson T."/>
            <person name="Walk T."/>
            <person name="White J."/>
            <person name="Yandava C."/>
            <person name="Burger G."/>
            <person name="Gray M.W."/>
            <person name="Holland P.W.H."/>
            <person name="King N."/>
            <person name="Lang F.B.F."/>
            <person name="Roger A.J."/>
            <person name="Ruiz-Trillo I."/>
            <person name="Lander E."/>
            <person name="Nusbaum C."/>
        </authorList>
    </citation>
    <scope>NUCLEOTIDE SEQUENCE [LARGE SCALE GENOMIC DNA]</scope>
    <source>
        <strain evidence="10 11">ATCC 50062</strain>
    </source>
</reference>
<dbReference type="InterPro" id="IPR015366">
    <property type="entry name" value="S53_propep"/>
</dbReference>
<evidence type="ECO:0000256" key="6">
    <source>
        <dbReference type="ARBA" id="ARBA00023145"/>
    </source>
</evidence>
<dbReference type="OMA" id="YARSVCN"/>
<feature type="signal peptide" evidence="8">
    <location>
        <begin position="1"/>
        <end position="19"/>
    </location>
</feature>
<evidence type="ECO:0000256" key="1">
    <source>
        <dbReference type="ARBA" id="ARBA00022670"/>
    </source>
</evidence>
<dbReference type="STRING" id="461836.A0A0L0D678"/>
<feature type="domain" description="Peptidase S53" evidence="9">
    <location>
        <begin position="196"/>
        <end position="547"/>
    </location>
</feature>
<dbReference type="GO" id="GO:0008240">
    <property type="term" value="F:tripeptidyl-peptidase activity"/>
    <property type="evidence" value="ECO:0007669"/>
    <property type="project" value="TreeGrafter"/>
</dbReference>
<feature type="chain" id="PRO_5005537203" evidence="8">
    <location>
        <begin position="20"/>
        <end position="552"/>
    </location>
</feature>
<dbReference type="GeneID" id="25563498"/>
<feature type="binding site" evidence="7">
    <location>
        <position position="506"/>
    </location>
    <ligand>
        <name>Ca(2+)</name>
        <dbReference type="ChEBI" id="CHEBI:29108"/>
    </ligand>
</feature>
<dbReference type="Proteomes" id="UP000054408">
    <property type="component" value="Unassembled WGS sequence"/>
</dbReference>
<dbReference type="InterPro" id="IPR000209">
    <property type="entry name" value="Peptidase_S8/S53_dom"/>
</dbReference>
<organism evidence="10 11">
    <name type="scientific">Thecamonas trahens ATCC 50062</name>
    <dbReference type="NCBI Taxonomy" id="461836"/>
    <lineage>
        <taxon>Eukaryota</taxon>
        <taxon>Apusozoa</taxon>
        <taxon>Apusomonadida</taxon>
        <taxon>Apusomonadidae</taxon>
        <taxon>Thecamonas</taxon>
    </lineage>
</organism>
<dbReference type="SUPFAM" id="SSF52743">
    <property type="entry name" value="Subtilisin-like"/>
    <property type="match status" value="1"/>
</dbReference>
<protein>
    <submittedName>
        <fullName evidence="10">Peptidase S8 and S53 domain-containing protein</fullName>
    </submittedName>
</protein>
<name>A0A0L0D678_THETB</name>
<dbReference type="InterPro" id="IPR036852">
    <property type="entry name" value="Peptidase_S8/S53_dom_sf"/>
</dbReference>
<dbReference type="Pfam" id="PF09286">
    <property type="entry name" value="Pro-kuma_activ"/>
    <property type="match status" value="1"/>
</dbReference>
<dbReference type="SMART" id="SM00944">
    <property type="entry name" value="Pro-kuma_activ"/>
    <property type="match status" value="1"/>
</dbReference>
<keyword evidence="5 7" id="KW-0106">Calcium</keyword>
<sequence>MNKQLLCIVLVALVGAALATRAHVERSAPVPLADGWQALAQRATADDLLEVRRVHVALWGNYEELDELFWRVSNPKHEDYGKYVTTDEITAMVAPAIEVQQAAMAFASSDGVQATLTRNRDMVEIKTSLAKLEELFEVEFYKFEHKTGKVVTAALGPYTVPSELAESVAFVSGLVGLPDVHEAKPREASAVDDGQDITPAVIRARYNVTGTASGAHNNSRAVAEFQAQWYSPRDLETFISRFSPGSSDKVAKVVGSNTPNNPGVEASLDIQYIMGVVPDIPTWFYGMANFDFWSDLTAWQAQLQGEDDAPWVHSISYGSQGNYPSESYRQRADVEYQKLGARGISIIFASGDSGSGNQGSTLYPSYPATSPHLTCIGATRFLEGNTGAEGAVQAFKSGGGFSHLFQQPSYQTSAVDAYLKSGVKFPSSHKFNSGNRATPDAAALGAEHYQVIDAGRQVPVGGTSCSSPTFASIISLINEERLKAGKPTLGFLNPWIYQNPHMLWDVTVGDNDTGFDNEGYKCAEGYDAVTGLGTPNYPAMLQASMAVFDNLE</sequence>
<dbReference type="CDD" id="cd04056">
    <property type="entry name" value="Peptidases_S53"/>
    <property type="match status" value="1"/>
</dbReference>
<keyword evidence="4 7" id="KW-0720">Serine protease</keyword>
<dbReference type="Gene3D" id="3.40.50.200">
    <property type="entry name" value="Peptidase S8/S53 domain"/>
    <property type="match status" value="1"/>
</dbReference>
<keyword evidence="2 7" id="KW-0479">Metal-binding</keyword>
<dbReference type="PANTHER" id="PTHR14218">
    <property type="entry name" value="PROTEASE S8 TRIPEPTIDYL PEPTIDASE I CLN2"/>
    <property type="match status" value="1"/>
</dbReference>
<feature type="active site" description="Charge relay system" evidence="7">
    <location>
        <position position="464"/>
    </location>
</feature>
<dbReference type="InterPro" id="IPR050819">
    <property type="entry name" value="Tripeptidyl-peptidase_I"/>
</dbReference>
<dbReference type="GO" id="GO:0046872">
    <property type="term" value="F:metal ion binding"/>
    <property type="evidence" value="ECO:0007669"/>
    <property type="project" value="UniProtKB-UniRule"/>
</dbReference>
<evidence type="ECO:0000256" key="8">
    <source>
        <dbReference type="SAM" id="SignalP"/>
    </source>
</evidence>
<dbReference type="OrthoDB" id="2919105at2759"/>
<keyword evidence="8" id="KW-0732">Signal</keyword>
<dbReference type="Pfam" id="PF00082">
    <property type="entry name" value="Peptidase_S8"/>
    <property type="match status" value="1"/>
</dbReference>
<evidence type="ECO:0000313" key="11">
    <source>
        <dbReference type="Proteomes" id="UP000054408"/>
    </source>
</evidence>
<dbReference type="eggNOG" id="ENOG502QR6D">
    <property type="taxonomic scope" value="Eukaryota"/>
</dbReference>
<dbReference type="GO" id="GO:0006508">
    <property type="term" value="P:proteolysis"/>
    <property type="evidence" value="ECO:0007669"/>
    <property type="project" value="UniProtKB-KW"/>
</dbReference>
<dbReference type="PROSITE" id="PS51695">
    <property type="entry name" value="SEDOLISIN"/>
    <property type="match status" value="1"/>
</dbReference>
<dbReference type="RefSeq" id="XP_013759182.1">
    <property type="nucleotide sequence ID" value="XM_013903728.1"/>
</dbReference>
<keyword evidence="1 7" id="KW-0645">Protease</keyword>
<evidence type="ECO:0000256" key="7">
    <source>
        <dbReference type="PROSITE-ProRule" id="PRU01032"/>
    </source>
</evidence>
<accession>A0A0L0D678</accession>
<feature type="binding site" evidence="7">
    <location>
        <position position="505"/>
    </location>
    <ligand>
        <name>Ca(2+)</name>
        <dbReference type="ChEBI" id="CHEBI:29108"/>
    </ligand>
</feature>
<feature type="active site" description="Charge relay system" evidence="7">
    <location>
        <position position="265"/>
    </location>
</feature>
<evidence type="ECO:0000256" key="2">
    <source>
        <dbReference type="ARBA" id="ARBA00022723"/>
    </source>
</evidence>
<dbReference type="PANTHER" id="PTHR14218:SF15">
    <property type="entry name" value="TRIPEPTIDYL-PEPTIDASE 1"/>
    <property type="match status" value="1"/>
</dbReference>
<feature type="active site" description="Charge relay system" evidence="7">
    <location>
        <position position="269"/>
    </location>
</feature>
<feature type="binding site" evidence="7">
    <location>
        <position position="525"/>
    </location>
    <ligand>
        <name>Ca(2+)</name>
        <dbReference type="ChEBI" id="CHEBI:29108"/>
    </ligand>
</feature>
<dbReference type="InterPro" id="IPR030400">
    <property type="entry name" value="Sedolisin_dom"/>
</dbReference>
<keyword evidence="6" id="KW-0865">Zymogen</keyword>
<dbReference type="GO" id="GO:0004252">
    <property type="term" value="F:serine-type endopeptidase activity"/>
    <property type="evidence" value="ECO:0007669"/>
    <property type="project" value="UniProtKB-UniRule"/>
</dbReference>
<dbReference type="AlphaFoldDB" id="A0A0L0D678"/>
<evidence type="ECO:0000256" key="5">
    <source>
        <dbReference type="ARBA" id="ARBA00022837"/>
    </source>
</evidence>
<keyword evidence="3 7" id="KW-0378">Hydrolase</keyword>